<dbReference type="GO" id="GO:0004252">
    <property type="term" value="F:serine-type endopeptidase activity"/>
    <property type="evidence" value="ECO:0007669"/>
    <property type="project" value="UniProtKB-UniRule"/>
</dbReference>
<dbReference type="InterPro" id="IPR020568">
    <property type="entry name" value="Ribosomal_Su5_D2-typ_SF"/>
</dbReference>
<accession>W4F9P1</accession>
<dbReference type="AlphaFoldDB" id="W4F9P1"/>
<dbReference type="FunFam" id="3.30.230.10:FF:000015">
    <property type="entry name" value="Lon protease homolog, mitochondrial"/>
    <property type="match status" value="1"/>
</dbReference>
<dbReference type="InterPro" id="IPR027065">
    <property type="entry name" value="Lon_Prtase"/>
</dbReference>
<dbReference type="EMBL" id="KI913571">
    <property type="protein sequence ID" value="ETV63779.1"/>
    <property type="molecule type" value="Genomic_DNA"/>
</dbReference>
<gene>
    <name evidence="6" type="ORF">H257_18870</name>
    <name evidence="5" type="ORF">H257_19286</name>
</gene>
<dbReference type="SUPFAM" id="SSF54211">
    <property type="entry name" value="Ribosomal protein S5 domain 2-like"/>
    <property type="match status" value="1"/>
</dbReference>
<dbReference type="GeneID" id="20820866"/>
<dbReference type="InterPro" id="IPR008268">
    <property type="entry name" value="Peptidase_S16_AS"/>
</dbReference>
<name>W4F9P1_APHAT</name>
<dbReference type="PRINTS" id="PR00830">
    <property type="entry name" value="ENDOLAPTASE"/>
</dbReference>
<dbReference type="OrthoDB" id="2411602at2759"/>
<dbReference type="PANTHER" id="PTHR43718">
    <property type="entry name" value="LON PROTEASE"/>
    <property type="match status" value="1"/>
</dbReference>
<dbReference type="GO" id="GO:0005524">
    <property type="term" value="F:ATP binding"/>
    <property type="evidence" value="ECO:0007669"/>
    <property type="project" value="InterPro"/>
</dbReference>
<dbReference type="GO" id="GO:0006515">
    <property type="term" value="P:protein quality control for misfolded or incompletely synthesized proteins"/>
    <property type="evidence" value="ECO:0007669"/>
    <property type="project" value="TreeGrafter"/>
</dbReference>
<dbReference type="PROSITE" id="PS01046">
    <property type="entry name" value="LON_SER"/>
    <property type="match status" value="1"/>
</dbReference>
<dbReference type="VEuPathDB" id="FungiDB:H257_19286"/>
<dbReference type="STRING" id="112090.W4F9P1"/>
<evidence type="ECO:0000256" key="2">
    <source>
        <dbReference type="ARBA" id="ARBA00022825"/>
    </source>
</evidence>
<feature type="active site" evidence="3">
    <location>
        <position position="136"/>
    </location>
</feature>
<evidence type="ECO:0000256" key="1">
    <source>
        <dbReference type="ARBA" id="ARBA00022801"/>
    </source>
</evidence>
<dbReference type="RefSeq" id="XP_009846733.1">
    <property type="nucleotide sequence ID" value="XM_009848431.1"/>
</dbReference>
<dbReference type="EMBL" id="KI913360">
    <property type="protein sequence ID" value="ETV64210.1"/>
    <property type="molecule type" value="Genomic_DNA"/>
</dbReference>
<feature type="active site" evidence="3">
    <location>
        <position position="93"/>
    </location>
</feature>
<protein>
    <recommendedName>
        <fullName evidence="4">Lon proteolytic domain-containing protein</fullName>
    </recommendedName>
</protein>
<organism evidence="6">
    <name type="scientific">Aphanomyces astaci</name>
    <name type="common">Crayfish plague agent</name>
    <dbReference type="NCBI Taxonomy" id="112090"/>
    <lineage>
        <taxon>Eukaryota</taxon>
        <taxon>Sar</taxon>
        <taxon>Stramenopiles</taxon>
        <taxon>Oomycota</taxon>
        <taxon>Saprolegniomycetes</taxon>
        <taxon>Saprolegniales</taxon>
        <taxon>Verrucalvaceae</taxon>
        <taxon>Aphanomyces</taxon>
    </lineage>
</organism>
<feature type="domain" description="Lon proteolytic" evidence="4">
    <location>
        <begin position="4"/>
        <end position="187"/>
    </location>
</feature>
<evidence type="ECO:0000313" key="6">
    <source>
        <dbReference type="EMBL" id="ETV64210.1"/>
    </source>
</evidence>
<dbReference type="VEuPathDB" id="FungiDB:H257_18870"/>
<keyword evidence="2 3" id="KW-0720">Serine protease</keyword>
<sequence>MYDKLQPGVVMGLAWTAMGGSSLYIETTTVQTKGGKGSLVTTGQMGSVMEESTKIAHTFARHKLEQLEPDNAFFEADLHLHVPEGATPKDGPSAGCTMVTALLSLALDKPVKSDLAMTGELSLTGKVLPVGGIKEKTIAARRSGVTTLVLPFGNQKDFEELPDYLKQGLDVHFATVYDDVYKVALDY</sequence>
<dbReference type="InterPro" id="IPR014721">
    <property type="entry name" value="Ribsml_uS5_D2-typ_fold_subgr"/>
</dbReference>
<reference evidence="6" key="1">
    <citation type="submission" date="2013-12" db="EMBL/GenBank/DDBJ databases">
        <title>The Genome Sequence of Aphanomyces astaci APO3.</title>
        <authorList>
            <consortium name="The Broad Institute Genomics Platform"/>
            <person name="Russ C."/>
            <person name="Tyler B."/>
            <person name="van West P."/>
            <person name="Dieguez-Uribeondo J."/>
            <person name="Young S.K."/>
            <person name="Zeng Q."/>
            <person name="Gargeya S."/>
            <person name="Fitzgerald M."/>
            <person name="Abouelleil A."/>
            <person name="Alvarado L."/>
            <person name="Chapman S.B."/>
            <person name="Gainer-Dewar J."/>
            <person name="Goldberg J."/>
            <person name="Griggs A."/>
            <person name="Gujja S."/>
            <person name="Hansen M."/>
            <person name="Howarth C."/>
            <person name="Imamovic A."/>
            <person name="Ireland A."/>
            <person name="Larimer J."/>
            <person name="McCowan C."/>
            <person name="Murphy C."/>
            <person name="Pearson M."/>
            <person name="Poon T.W."/>
            <person name="Priest M."/>
            <person name="Roberts A."/>
            <person name="Saif S."/>
            <person name="Shea T."/>
            <person name="Sykes S."/>
            <person name="Wortman J."/>
            <person name="Nusbaum C."/>
            <person name="Birren B."/>
        </authorList>
    </citation>
    <scope>NUCLEOTIDE SEQUENCE [LARGE SCALE GENOMIC DNA]</scope>
    <source>
        <strain evidence="6">APO3</strain>
    </source>
</reference>
<evidence type="ECO:0000259" key="4">
    <source>
        <dbReference type="PROSITE" id="PS51786"/>
    </source>
</evidence>
<dbReference type="PROSITE" id="PS51786">
    <property type="entry name" value="LON_PROTEOLYTIC"/>
    <property type="match status" value="1"/>
</dbReference>
<evidence type="ECO:0000256" key="3">
    <source>
        <dbReference type="PROSITE-ProRule" id="PRU01122"/>
    </source>
</evidence>
<dbReference type="PANTHER" id="PTHR43718:SF2">
    <property type="entry name" value="LON PROTEASE HOMOLOG, MITOCHONDRIAL"/>
    <property type="match status" value="1"/>
</dbReference>
<dbReference type="GO" id="GO:0004176">
    <property type="term" value="F:ATP-dependent peptidase activity"/>
    <property type="evidence" value="ECO:0007669"/>
    <property type="project" value="UniProtKB-UniRule"/>
</dbReference>
<proteinExistence type="inferred from homology"/>
<dbReference type="GO" id="GO:0007005">
    <property type="term" value="P:mitochondrion organization"/>
    <property type="evidence" value="ECO:0007669"/>
    <property type="project" value="TreeGrafter"/>
</dbReference>
<dbReference type="Gene3D" id="3.30.230.10">
    <property type="match status" value="1"/>
</dbReference>
<dbReference type="InterPro" id="IPR008269">
    <property type="entry name" value="Lon_proteolytic"/>
</dbReference>
<dbReference type="GO" id="GO:0051131">
    <property type="term" value="P:chaperone-mediated protein complex assembly"/>
    <property type="evidence" value="ECO:0007669"/>
    <property type="project" value="TreeGrafter"/>
</dbReference>
<comment type="similarity">
    <text evidence="3">Belongs to the peptidase S16 family.</text>
</comment>
<dbReference type="GO" id="GO:0005759">
    <property type="term" value="C:mitochondrial matrix"/>
    <property type="evidence" value="ECO:0007669"/>
    <property type="project" value="TreeGrafter"/>
</dbReference>
<evidence type="ECO:0000313" key="5">
    <source>
        <dbReference type="EMBL" id="ETV63779.1"/>
    </source>
</evidence>
<keyword evidence="1 3" id="KW-0378">Hydrolase</keyword>
<dbReference type="RefSeq" id="XP_009846304.1">
    <property type="nucleotide sequence ID" value="XM_009848002.1"/>
</dbReference>
<dbReference type="Pfam" id="PF05362">
    <property type="entry name" value="Lon_C"/>
    <property type="match status" value="1"/>
</dbReference>
<keyword evidence="3" id="KW-0645">Protease</keyword>
<dbReference type="GeneID" id="20821282"/>
<dbReference type="GO" id="GO:0003697">
    <property type="term" value="F:single-stranded DNA binding"/>
    <property type="evidence" value="ECO:0007669"/>
    <property type="project" value="TreeGrafter"/>
</dbReference>